<protein>
    <recommendedName>
        <fullName evidence="5">Acyl-CoA synthetase (AMP-forming)/AMP-acid ligase II</fullName>
    </recommendedName>
</protein>
<name>A0A1V9A6A1_SACPI</name>
<evidence type="ECO:0000259" key="1">
    <source>
        <dbReference type="Pfam" id="PF00501"/>
    </source>
</evidence>
<keyword evidence="4" id="KW-1185">Reference proteome</keyword>
<dbReference type="InterPro" id="IPR042099">
    <property type="entry name" value="ANL_N_sf"/>
</dbReference>
<dbReference type="Pfam" id="PF00501">
    <property type="entry name" value="AMP-binding"/>
    <property type="match status" value="1"/>
</dbReference>
<dbReference type="PANTHER" id="PTHR43767">
    <property type="entry name" value="LONG-CHAIN-FATTY-ACID--COA LIGASE"/>
    <property type="match status" value="1"/>
</dbReference>
<reference evidence="3 4" key="1">
    <citation type="submission" date="2017-02" db="EMBL/GenBank/DDBJ databases">
        <title>Draft genome of Saccharomonospora sp. 154.</title>
        <authorList>
            <person name="Alonso-Carmona G.S."/>
            <person name="De La Haba R."/>
            <person name="Vera-Gargallo B."/>
            <person name="Sandoval-Trujillo A.H."/>
            <person name="Ramirez-Duran N."/>
            <person name="Ventosa A."/>
        </authorList>
    </citation>
    <scope>NUCLEOTIDE SEQUENCE [LARGE SCALE GENOMIC DNA]</scope>
    <source>
        <strain evidence="3 4">LRS4.154</strain>
    </source>
</reference>
<dbReference type="Gene3D" id="3.40.50.12780">
    <property type="entry name" value="N-terminal domain of ligase-like"/>
    <property type="match status" value="1"/>
</dbReference>
<dbReference type="InterPro" id="IPR050237">
    <property type="entry name" value="ATP-dep_AMP-bd_enzyme"/>
</dbReference>
<dbReference type="Gene3D" id="3.30.300.30">
    <property type="match status" value="1"/>
</dbReference>
<dbReference type="PANTHER" id="PTHR43767:SF1">
    <property type="entry name" value="NONRIBOSOMAL PEPTIDE SYNTHASE PES1 (EUROFUNG)-RELATED"/>
    <property type="match status" value="1"/>
</dbReference>
<dbReference type="InterPro" id="IPR020845">
    <property type="entry name" value="AMP-binding_CS"/>
</dbReference>
<evidence type="ECO:0000313" key="3">
    <source>
        <dbReference type="EMBL" id="OQO92623.1"/>
    </source>
</evidence>
<accession>A0A1V9A6A1</accession>
<dbReference type="EMBL" id="MWIH01000005">
    <property type="protein sequence ID" value="OQO92623.1"/>
    <property type="molecule type" value="Genomic_DNA"/>
</dbReference>
<proteinExistence type="predicted"/>
<dbReference type="InterPro" id="IPR025110">
    <property type="entry name" value="AMP-bd_C"/>
</dbReference>
<dbReference type="SUPFAM" id="SSF56801">
    <property type="entry name" value="Acetyl-CoA synthetase-like"/>
    <property type="match status" value="1"/>
</dbReference>
<organism evidence="3 4">
    <name type="scientific">Saccharomonospora piscinae</name>
    <dbReference type="NCBI Taxonomy" id="687388"/>
    <lineage>
        <taxon>Bacteria</taxon>
        <taxon>Bacillati</taxon>
        <taxon>Actinomycetota</taxon>
        <taxon>Actinomycetes</taxon>
        <taxon>Pseudonocardiales</taxon>
        <taxon>Pseudonocardiaceae</taxon>
        <taxon>Saccharomonospora</taxon>
    </lineage>
</organism>
<sequence length="535" mass="59494">MRWIQPDDLLPQVLRRHAADRPDSVFLRHVDGTVQTYQQTYEASLQWANALHRMGVRRGDTVLNMLPNSFETYHAWVGLAWLGAIEVPLNSAYQGRLLRYTVQTSAARVMLVPQLLLPRLAEIADEVPTLETVIVPDGAPGLPANLPQRVIGPSEFFDAVTTDDPAGIIEPQPWDIACVIWTSGTTGPSKGVRLPWAELYRFNEVVTGTAGTGAVHYHFMPPFHIGGKLIVYATASQGDSIVLREVFSSSNFWPDVREYGCTHVNIQGPMVQMLLNAPPAPDDADNPLRTMGCAPLPPDLAEFRRRFAIESTNTYYGQTEIGLPFVSTVSDPPNLASCGRLRDGYQARIVDEHDYPVPDGQVGELIVRTDHPWTMNAGYLGMPNETADAWRNGWFHTGDAFRVDPDGNYYFVDRFKDALRRRGENISSFEVESQVCEHPDVLETAAIAVPSELGEDDVMVLVVRVAESSLDGPELSGWLTERMPKFMRPRYIEFVDALPKTDATLRTQKAELRARGVTAATWDRDAADPVDHATT</sequence>
<dbReference type="InterPro" id="IPR000873">
    <property type="entry name" value="AMP-dep_synth/lig_dom"/>
</dbReference>
<dbReference type="GO" id="GO:0016878">
    <property type="term" value="F:acid-thiol ligase activity"/>
    <property type="evidence" value="ECO:0007669"/>
    <property type="project" value="UniProtKB-ARBA"/>
</dbReference>
<feature type="domain" description="AMP-dependent synthetase/ligase" evidence="1">
    <location>
        <begin position="14"/>
        <end position="371"/>
    </location>
</feature>
<dbReference type="RefSeq" id="WP_081191661.1">
    <property type="nucleotide sequence ID" value="NZ_MWIH01000005.1"/>
</dbReference>
<evidence type="ECO:0000313" key="4">
    <source>
        <dbReference type="Proteomes" id="UP000192591"/>
    </source>
</evidence>
<dbReference type="AlphaFoldDB" id="A0A1V9A6A1"/>
<dbReference type="PROSITE" id="PS00455">
    <property type="entry name" value="AMP_BINDING"/>
    <property type="match status" value="1"/>
</dbReference>
<dbReference type="Proteomes" id="UP000192591">
    <property type="component" value="Unassembled WGS sequence"/>
</dbReference>
<feature type="domain" description="AMP-binding enzyme C-terminal" evidence="2">
    <location>
        <begin position="430"/>
        <end position="501"/>
    </location>
</feature>
<comment type="caution">
    <text evidence="3">The sequence shown here is derived from an EMBL/GenBank/DDBJ whole genome shotgun (WGS) entry which is preliminary data.</text>
</comment>
<dbReference type="InterPro" id="IPR045851">
    <property type="entry name" value="AMP-bd_C_sf"/>
</dbReference>
<dbReference type="Pfam" id="PF13193">
    <property type="entry name" value="AMP-binding_C"/>
    <property type="match status" value="1"/>
</dbReference>
<dbReference type="STRING" id="1962155.B1813_10675"/>
<evidence type="ECO:0000259" key="2">
    <source>
        <dbReference type="Pfam" id="PF13193"/>
    </source>
</evidence>
<evidence type="ECO:0008006" key="5">
    <source>
        <dbReference type="Google" id="ProtNLM"/>
    </source>
</evidence>
<gene>
    <name evidence="3" type="ORF">B1813_10675</name>
</gene>